<dbReference type="PROSITE" id="PS50106">
    <property type="entry name" value="PDZ"/>
    <property type="match status" value="1"/>
</dbReference>
<accession>A0A518B0P3</accession>
<dbReference type="SMART" id="SM00228">
    <property type="entry name" value="PDZ"/>
    <property type="match status" value="1"/>
</dbReference>
<dbReference type="EC" id="3.4.21.107" evidence="4"/>
<dbReference type="InterPro" id="IPR009003">
    <property type="entry name" value="Peptidase_S1_PA"/>
</dbReference>
<proteinExistence type="predicted"/>
<dbReference type="SUPFAM" id="SSF50156">
    <property type="entry name" value="PDZ domain-like"/>
    <property type="match status" value="1"/>
</dbReference>
<evidence type="ECO:0000256" key="2">
    <source>
        <dbReference type="ARBA" id="ARBA00022801"/>
    </source>
</evidence>
<sequence length="397" mass="43137">MNEPGASWHHHADRTLRFGLIALTLLVLGYFNRETLFGGAASWFSGGVSQPRAVELRGPMAENERMAVRIFEDVSPSVVYVTTLARQKGYQQAYRREYTYVAEGTGSGLVWDKEGHIVTNFHVIYKTLNGNGFCEVELLDGKRYHASIVGVDQDDDIAVLKIDAPASVLKPIPLGESSDLKVGQSVYVIGNPLGLGHTFTSGIVSALGRTITSMSGHLIHGIIQTDAAINPGNSGGPLLDSAGRMIGLNTKIQGDAQNIGFAVPSDIVNRAVPQIINKAEGDRVDLGMVLDPVEYARQRGIDDGIVIKRVFANSPAQRSGILGLNERTSEDGQWHCGDILHEIDGKDVDCHDDVERMLHGRRPGESVTLTIERGGKDRQIIKVKIELAKTARDGRDL</sequence>
<evidence type="ECO:0000313" key="5">
    <source>
        <dbReference type="Proteomes" id="UP000317093"/>
    </source>
</evidence>
<evidence type="ECO:0000259" key="3">
    <source>
        <dbReference type="PROSITE" id="PS50106"/>
    </source>
</evidence>
<dbReference type="OrthoDB" id="248175at2"/>
<organism evidence="4 5">
    <name type="scientific">Kolteria novifilia</name>
    <dbReference type="NCBI Taxonomy" id="2527975"/>
    <lineage>
        <taxon>Bacteria</taxon>
        <taxon>Pseudomonadati</taxon>
        <taxon>Planctomycetota</taxon>
        <taxon>Planctomycetia</taxon>
        <taxon>Kolteriales</taxon>
        <taxon>Kolteriaceae</taxon>
        <taxon>Kolteria</taxon>
    </lineage>
</organism>
<dbReference type="Gene3D" id="2.30.42.10">
    <property type="match status" value="1"/>
</dbReference>
<dbReference type="InterPro" id="IPR036034">
    <property type="entry name" value="PDZ_sf"/>
</dbReference>
<dbReference type="Pfam" id="PF13365">
    <property type="entry name" value="Trypsin_2"/>
    <property type="match status" value="1"/>
</dbReference>
<dbReference type="AlphaFoldDB" id="A0A518B0P3"/>
<dbReference type="GO" id="GO:0006508">
    <property type="term" value="P:proteolysis"/>
    <property type="evidence" value="ECO:0007669"/>
    <property type="project" value="UniProtKB-KW"/>
</dbReference>
<evidence type="ECO:0000256" key="1">
    <source>
        <dbReference type="ARBA" id="ARBA00022670"/>
    </source>
</evidence>
<dbReference type="PRINTS" id="PR00834">
    <property type="entry name" value="PROTEASES2C"/>
</dbReference>
<dbReference type="EMBL" id="CP036279">
    <property type="protein sequence ID" value="QDU60546.1"/>
    <property type="molecule type" value="Genomic_DNA"/>
</dbReference>
<keyword evidence="5" id="KW-1185">Reference proteome</keyword>
<feature type="domain" description="PDZ" evidence="3">
    <location>
        <begin position="272"/>
        <end position="375"/>
    </location>
</feature>
<evidence type="ECO:0000313" key="4">
    <source>
        <dbReference type="EMBL" id="QDU60546.1"/>
    </source>
</evidence>
<dbReference type="KEGG" id="knv:Pan216_13890"/>
<dbReference type="RefSeq" id="WP_145256558.1">
    <property type="nucleotide sequence ID" value="NZ_CP036279.1"/>
</dbReference>
<name>A0A518B0P3_9BACT</name>
<reference evidence="4 5" key="1">
    <citation type="submission" date="2019-02" db="EMBL/GenBank/DDBJ databases">
        <title>Deep-cultivation of Planctomycetes and their phenomic and genomic characterization uncovers novel biology.</title>
        <authorList>
            <person name="Wiegand S."/>
            <person name="Jogler M."/>
            <person name="Boedeker C."/>
            <person name="Pinto D."/>
            <person name="Vollmers J."/>
            <person name="Rivas-Marin E."/>
            <person name="Kohn T."/>
            <person name="Peeters S.H."/>
            <person name="Heuer A."/>
            <person name="Rast P."/>
            <person name="Oberbeckmann S."/>
            <person name="Bunk B."/>
            <person name="Jeske O."/>
            <person name="Meyerdierks A."/>
            <person name="Storesund J.E."/>
            <person name="Kallscheuer N."/>
            <person name="Luecker S."/>
            <person name="Lage O.M."/>
            <person name="Pohl T."/>
            <person name="Merkel B.J."/>
            <person name="Hornburger P."/>
            <person name="Mueller R.-W."/>
            <person name="Bruemmer F."/>
            <person name="Labrenz M."/>
            <person name="Spormann A.M."/>
            <person name="Op den Camp H."/>
            <person name="Overmann J."/>
            <person name="Amann R."/>
            <person name="Jetten M.S.M."/>
            <person name="Mascher T."/>
            <person name="Medema M.H."/>
            <person name="Devos D.P."/>
            <person name="Kaster A.-K."/>
            <person name="Ovreas L."/>
            <person name="Rohde M."/>
            <person name="Galperin M.Y."/>
            <person name="Jogler C."/>
        </authorList>
    </citation>
    <scope>NUCLEOTIDE SEQUENCE [LARGE SCALE GENOMIC DNA]</scope>
    <source>
        <strain evidence="4 5">Pan216</strain>
    </source>
</reference>
<dbReference type="GO" id="GO:0004252">
    <property type="term" value="F:serine-type endopeptidase activity"/>
    <property type="evidence" value="ECO:0007669"/>
    <property type="project" value="InterPro"/>
</dbReference>
<dbReference type="Proteomes" id="UP000317093">
    <property type="component" value="Chromosome"/>
</dbReference>
<dbReference type="InterPro" id="IPR051201">
    <property type="entry name" value="Chloro_Bact_Ser_Proteases"/>
</dbReference>
<keyword evidence="2 4" id="KW-0378">Hydrolase</keyword>
<keyword evidence="1 4" id="KW-0645">Protease</keyword>
<dbReference type="InterPro" id="IPR001478">
    <property type="entry name" value="PDZ"/>
</dbReference>
<dbReference type="InterPro" id="IPR001940">
    <property type="entry name" value="Peptidase_S1C"/>
</dbReference>
<dbReference type="SUPFAM" id="SSF50494">
    <property type="entry name" value="Trypsin-like serine proteases"/>
    <property type="match status" value="1"/>
</dbReference>
<dbReference type="PANTHER" id="PTHR43343">
    <property type="entry name" value="PEPTIDASE S12"/>
    <property type="match status" value="1"/>
</dbReference>
<gene>
    <name evidence="4" type="primary">htrA_1</name>
    <name evidence="4" type="ORF">Pan216_13890</name>
</gene>
<dbReference type="Gene3D" id="2.40.10.120">
    <property type="match status" value="1"/>
</dbReference>
<protein>
    <submittedName>
        <fullName evidence="4">Serine protease Do-like HtrA</fullName>
        <ecNumber evidence="4">3.4.21.107</ecNumber>
    </submittedName>
</protein>
<dbReference type="Pfam" id="PF13180">
    <property type="entry name" value="PDZ_2"/>
    <property type="match status" value="1"/>
</dbReference>
<dbReference type="PANTHER" id="PTHR43343:SF3">
    <property type="entry name" value="PROTEASE DO-LIKE 8, CHLOROPLASTIC"/>
    <property type="match status" value="1"/>
</dbReference>